<dbReference type="AlphaFoldDB" id="A0A2P2PZ88"/>
<dbReference type="EMBL" id="GGEC01079489">
    <property type="protein sequence ID" value="MBX59973.1"/>
    <property type="molecule type" value="Transcribed_RNA"/>
</dbReference>
<protein>
    <submittedName>
        <fullName evidence="1">Uncharacterized protein</fullName>
    </submittedName>
</protein>
<proteinExistence type="predicted"/>
<accession>A0A2P2PZ88</accession>
<evidence type="ECO:0000313" key="1">
    <source>
        <dbReference type="EMBL" id="MBX59973.1"/>
    </source>
</evidence>
<organism evidence="1">
    <name type="scientific">Rhizophora mucronata</name>
    <name type="common">Asiatic mangrove</name>
    <dbReference type="NCBI Taxonomy" id="61149"/>
    <lineage>
        <taxon>Eukaryota</taxon>
        <taxon>Viridiplantae</taxon>
        <taxon>Streptophyta</taxon>
        <taxon>Embryophyta</taxon>
        <taxon>Tracheophyta</taxon>
        <taxon>Spermatophyta</taxon>
        <taxon>Magnoliopsida</taxon>
        <taxon>eudicotyledons</taxon>
        <taxon>Gunneridae</taxon>
        <taxon>Pentapetalae</taxon>
        <taxon>rosids</taxon>
        <taxon>fabids</taxon>
        <taxon>Malpighiales</taxon>
        <taxon>Rhizophoraceae</taxon>
        <taxon>Rhizophora</taxon>
    </lineage>
</organism>
<name>A0A2P2PZ88_RHIMU</name>
<reference evidence="1" key="1">
    <citation type="submission" date="2018-02" db="EMBL/GenBank/DDBJ databases">
        <title>Rhizophora mucronata_Transcriptome.</title>
        <authorList>
            <person name="Meera S.P."/>
            <person name="Sreeshan A."/>
            <person name="Augustine A."/>
        </authorList>
    </citation>
    <scope>NUCLEOTIDE SEQUENCE</scope>
    <source>
        <tissue evidence="1">Leaf</tissue>
    </source>
</reference>
<sequence>MRKKVKKSGRYLLLLVEFCL</sequence>